<dbReference type="InterPro" id="IPR046342">
    <property type="entry name" value="CBS_dom_sf"/>
</dbReference>
<feature type="domain" description="CBS" evidence="3">
    <location>
        <begin position="74"/>
        <end position="131"/>
    </location>
</feature>
<feature type="domain" description="CBS" evidence="3">
    <location>
        <begin position="8"/>
        <end position="63"/>
    </location>
</feature>
<dbReference type="EMBL" id="JABBJJ010000099">
    <property type="protein sequence ID" value="NMO17448.1"/>
    <property type="molecule type" value="Genomic_DNA"/>
</dbReference>
<organism evidence="4 5">
    <name type="scientific">Pyxidicoccus fallax</name>
    <dbReference type="NCBI Taxonomy" id="394095"/>
    <lineage>
        <taxon>Bacteria</taxon>
        <taxon>Pseudomonadati</taxon>
        <taxon>Myxococcota</taxon>
        <taxon>Myxococcia</taxon>
        <taxon>Myxococcales</taxon>
        <taxon>Cystobacterineae</taxon>
        <taxon>Myxococcaceae</taxon>
        <taxon>Pyxidicoccus</taxon>
    </lineage>
</organism>
<protein>
    <submittedName>
        <fullName evidence="4">CBS domain-containing protein</fullName>
    </submittedName>
</protein>
<dbReference type="Proteomes" id="UP000518300">
    <property type="component" value="Unassembled WGS sequence"/>
</dbReference>
<keyword evidence="2" id="KW-0129">CBS domain</keyword>
<accession>A0A848LIA9</accession>
<evidence type="ECO:0000313" key="5">
    <source>
        <dbReference type="Proteomes" id="UP000518300"/>
    </source>
</evidence>
<dbReference type="RefSeq" id="WP_169346730.1">
    <property type="nucleotide sequence ID" value="NZ_JABBJJ010000099.1"/>
</dbReference>
<proteinExistence type="predicted"/>
<sequence length="144" mass="15820">MFTVGDVMSRDVITLQETDGLLQGDELLKSHRIRHLPVVRDGKLVGIVSDRDIIRALARHPATRQPPLHISDIMTRGLETVRPELPARDAIRKLLDHRFGCLPVVEGDGTLLGIVTESDFMRLASRLLDDSERGGEDAPGASAP</sequence>
<evidence type="ECO:0000256" key="2">
    <source>
        <dbReference type="PROSITE-ProRule" id="PRU00703"/>
    </source>
</evidence>
<dbReference type="PANTHER" id="PTHR48108">
    <property type="entry name" value="CBS DOMAIN-CONTAINING PROTEIN CBSX2, CHLOROPLASTIC"/>
    <property type="match status" value="1"/>
</dbReference>
<dbReference type="PANTHER" id="PTHR48108:SF26">
    <property type="entry name" value="CBS DOMAIN-CONTAINING PROTEIN DDB_G0289609"/>
    <property type="match status" value="1"/>
</dbReference>
<dbReference type="CDD" id="cd04584">
    <property type="entry name" value="CBS_pair_AcuB_like"/>
    <property type="match status" value="1"/>
</dbReference>
<dbReference type="SMART" id="SM00116">
    <property type="entry name" value="CBS"/>
    <property type="match status" value="2"/>
</dbReference>
<name>A0A848LIA9_9BACT</name>
<dbReference type="InterPro" id="IPR000644">
    <property type="entry name" value="CBS_dom"/>
</dbReference>
<reference evidence="4 5" key="1">
    <citation type="submission" date="2020-04" db="EMBL/GenBank/DDBJ databases">
        <title>Draft genome of Pyxidicoccus fallax type strain.</title>
        <authorList>
            <person name="Whitworth D.E."/>
        </authorList>
    </citation>
    <scope>NUCLEOTIDE SEQUENCE [LARGE SCALE GENOMIC DNA]</scope>
    <source>
        <strain evidence="4 5">DSM 14698</strain>
    </source>
</reference>
<gene>
    <name evidence="4" type="ORF">HG543_21660</name>
</gene>
<evidence type="ECO:0000256" key="1">
    <source>
        <dbReference type="ARBA" id="ARBA00022737"/>
    </source>
</evidence>
<comment type="caution">
    <text evidence="4">The sequence shown here is derived from an EMBL/GenBank/DDBJ whole genome shotgun (WGS) entry which is preliminary data.</text>
</comment>
<keyword evidence="1" id="KW-0677">Repeat</keyword>
<evidence type="ECO:0000259" key="3">
    <source>
        <dbReference type="PROSITE" id="PS51371"/>
    </source>
</evidence>
<dbReference type="PROSITE" id="PS51371">
    <property type="entry name" value="CBS"/>
    <property type="match status" value="2"/>
</dbReference>
<dbReference type="SUPFAM" id="SSF54631">
    <property type="entry name" value="CBS-domain pair"/>
    <property type="match status" value="1"/>
</dbReference>
<keyword evidence="5" id="KW-1185">Reference proteome</keyword>
<dbReference type="Pfam" id="PF00571">
    <property type="entry name" value="CBS"/>
    <property type="match status" value="2"/>
</dbReference>
<dbReference type="Gene3D" id="3.10.580.10">
    <property type="entry name" value="CBS-domain"/>
    <property type="match status" value="1"/>
</dbReference>
<dbReference type="AlphaFoldDB" id="A0A848LIA9"/>
<evidence type="ECO:0000313" key="4">
    <source>
        <dbReference type="EMBL" id="NMO17448.1"/>
    </source>
</evidence>
<dbReference type="InterPro" id="IPR051462">
    <property type="entry name" value="CBS_domain-containing"/>
</dbReference>